<evidence type="ECO:0000313" key="9">
    <source>
        <dbReference type="EMBL" id="CAH3156642.1"/>
    </source>
</evidence>
<dbReference type="Gene3D" id="3.40.50.10140">
    <property type="entry name" value="Toll/interleukin-1 receptor homology (TIR) domain"/>
    <property type="match status" value="1"/>
</dbReference>
<dbReference type="PANTHER" id="PTHR24365">
    <property type="entry name" value="TOLL-LIKE RECEPTOR"/>
    <property type="match status" value="1"/>
</dbReference>
<evidence type="ECO:0000256" key="5">
    <source>
        <dbReference type="ARBA" id="ARBA00023136"/>
    </source>
</evidence>
<feature type="domain" description="TIR" evidence="8">
    <location>
        <begin position="296"/>
        <end position="429"/>
    </location>
</feature>
<comment type="caution">
    <text evidence="9">The sequence shown here is derived from an EMBL/GenBank/DDBJ whole genome shotgun (WGS) entry which is preliminary data.</text>
</comment>
<keyword evidence="10" id="KW-1185">Reference proteome</keyword>
<dbReference type="Pfam" id="PF13676">
    <property type="entry name" value="TIR_2"/>
    <property type="match status" value="1"/>
</dbReference>
<feature type="region of interest" description="Disordered" evidence="6">
    <location>
        <begin position="435"/>
        <end position="466"/>
    </location>
</feature>
<dbReference type="Proteomes" id="UP001159405">
    <property type="component" value="Unassembled WGS sequence"/>
</dbReference>
<dbReference type="EMBL" id="CALNXK010000105">
    <property type="protein sequence ID" value="CAH3156642.1"/>
    <property type="molecule type" value="Genomic_DNA"/>
</dbReference>
<feature type="compositionally biased region" description="Low complexity" evidence="6">
    <location>
        <begin position="236"/>
        <end position="249"/>
    </location>
</feature>
<keyword evidence="2 7" id="KW-0812">Transmembrane</keyword>
<organism evidence="9 10">
    <name type="scientific">Porites lobata</name>
    <dbReference type="NCBI Taxonomy" id="104759"/>
    <lineage>
        <taxon>Eukaryota</taxon>
        <taxon>Metazoa</taxon>
        <taxon>Cnidaria</taxon>
        <taxon>Anthozoa</taxon>
        <taxon>Hexacorallia</taxon>
        <taxon>Scleractinia</taxon>
        <taxon>Fungiina</taxon>
        <taxon>Poritidae</taxon>
        <taxon>Porites</taxon>
    </lineage>
</organism>
<feature type="transmembrane region" description="Helical" evidence="7">
    <location>
        <begin position="259"/>
        <end position="283"/>
    </location>
</feature>
<dbReference type="InterPro" id="IPR000157">
    <property type="entry name" value="TIR_dom"/>
</dbReference>
<evidence type="ECO:0000256" key="7">
    <source>
        <dbReference type="SAM" id="Phobius"/>
    </source>
</evidence>
<feature type="region of interest" description="Disordered" evidence="6">
    <location>
        <begin position="103"/>
        <end position="122"/>
    </location>
</feature>
<reference evidence="9 10" key="1">
    <citation type="submission" date="2022-05" db="EMBL/GenBank/DDBJ databases">
        <authorList>
            <consortium name="Genoscope - CEA"/>
            <person name="William W."/>
        </authorList>
    </citation>
    <scope>NUCLEOTIDE SEQUENCE [LARGE SCALE GENOMIC DNA]</scope>
</reference>
<gene>
    <name evidence="9" type="ORF">PLOB_00001901</name>
</gene>
<evidence type="ECO:0000256" key="6">
    <source>
        <dbReference type="SAM" id="MobiDB-lite"/>
    </source>
</evidence>
<dbReference type="SUPFAM" id="SSF52200">
    <property type="entry name" value="Toll/Interleukin receptor TIR domain"/>
    <property type="match status" value="1"/>
</dbReference>
<evidence type="ECO:0000259" key="8">
    <source>
        <dbReference type="PROSITE" id="PS50104"/>
    </source>
</evidence>
<accession>A0ABN8Q3S3</accession>
<evidence type="ECO:0000256" key="3">
    <source>
        <dbReference type="ARBA" id="ARBA00022729"/>
    </source>
</evidence>
<protein>
    <recommendedName>
        <fullName evidence="8">TIR domain-containing protein</fullName>
    </recommendedName>
</protein>
<keyword evidence="4 7" id="KW-1133">Transmembrane helix</keyword>
<dbReference type="InterPro" id="IPR035897">
    <property type="entry name" value="Toll_tir_struct_dom_sf"/>
</dbReference>
<sequence>MHRLVAMVETSTITTRERSTIGKRKIVLIVFLAWLIVVSIQPSETFPQKTDCLRLCRLTREESSKTRMRAHISRKLLFCPDCLKGSKDHHDLIKQSVIYKQRKRKSIQEPQPSDCPLNSPTAPLPDWTPKVNVSFGQYVDSEQWYINCSWTSMKDPHGQRNGIVIHLEIDKGDSFIKPVVCFRLSKTATFFRIDISSLYNYSRGNPVYLKVIGVPFVNETLLTRHTPYPRTPYPPTTESTTPFVPPTTTSANGSSNKDAYAVSISVGILVGLALVAGLLVYFFRPIKLNIELPAGIKYHAFIAYSNEDQPWADKILKLLEGKYHLKCCIHYRDFPVGRNFQDSMAASVYQSHKVIALFSNNFVHSEYCKYELDVAIGRQVHNRDLSLVVIRIDGVDFAHLPSELRERSLIDYNDILQRPLWKKNLLEFFKSPLHSECHSDNGKNGSDTTARVNSTTGDNSDSPLIV</sequence>
<dbReference type="PANTHER" id="PTHR24365:SF541">
    <property type="entry name" value="PROTEIN TOLL-RELATED"/>
    <property type="match status" value="1"/>
</dbReference>
<proteinExistence type="predicted"/>
<feature type="compositionally biased region" description="Polar residues" evidence="6">
    <location>
        <begin position="442"/>
        <end position="466"/>
    </location>
</feature>
<evidence type="ECO:0000256" key="4">
    <source>
        <dbReference type="ARBA" id="ARBA00022989"/>
    </source>
</evidence>
<feature type="compositionally biased region" description="Polar residues" evidence="6">
    <location>
        <begin position="108"/>
        <end position="121"/>
    </location>
</feature>
<keyword evidence="5 7" id="KW-0472">Membrane</keyword>
<evidence type="ECO:0000256" key="1">
    <source>
        <dbReference type="ARBA" id="ARBA00004370"/>
    </source>
</evidence>
<name>A0ABN8Q3S3_9CNID</name>
<comment type="subcellular location">
    <subcellularLocation>
        <location evidence="1">Membrane</location>
    </subcellularLocation>
</comment>
<evidence type="ECO:0000256" key="2">
    <source>
        <dbReference type="ARBA" id="ARBA00022692"/>
    </source>
</evidence>
<evidence type="ECO:0000313" key="10">
    <source>
        <dbReference type="Proteomes" id="UP001159405"/>
    </source>
</evidence>
<dbReference type="SMART" id="SM00255">
    <property type="entry name" value="TIR"/>
    <property type="match status" value="1"/>
</dbReference>
<keyword evidence="3" id="KW-0732">Signal</keyword>
<dbReference type="PROSITE" id="PS50104">
    <property type="entry name" value="TIR"/>
    <property type="match status" value="1"/>
</dbReference>
<feature type="region of interest" description="Disordered" evidence="6">
    <location>
        <begin position="227"/>
        <end position="250"/>
    </location>
</feature>